<gene>
    <name evidence="2" type="ORF">TCLT_LOCUS3205</name>
</gene>
<accession>A0A0N5CSK3</accession>
<feature type="transmembrane region" description="Helical" evidence="1">
    <location>
        <begin position="15"/>
        <end position="35"/>
    </location>
</feature>
<organism evidence="4">
    <name type="scientific">Thelazia callipaeda</name>
    <name type="common">Oriental eyeworm</name>
    <name type="synonym">Parasitic nematode</name>
    <dbReference type="NCBI Taxonomy" id="103827"/>
    <lineage>
        <taxon>Eukaryota</taxon>
        <taxon>Metazoa</taxon>
        <taxon>Ecdysozoa</taxon>
        <taxon>Nematoda</taxon>
        <taxon>Chromadorea</taxon>
        <taxon>Rhabditida</taxon>
        <taxon>Spirurina</taxon>
        <taxon>Spiruromorpha</taxon>
        <taxon>Thelazioidea</taxon>
        <taxon>Thelaziidae</taxon>
        <taxon>Thelazia</taxon>
    </lineage>
</organism>
<dbReference type="Proteomes" id="UP000276776">
    <property type="component" value="Unassembled WGS sequence"/>
</dbReference>
<name>A0A0N5CSK3_THECL</name>
<evidence type="ECO:0000313" key="4">
    <source>
        <dbReference type="WBParaSite" id="TCLT_0000320601-mRNA-1"/>
    </source>
</evidence>
<keyword evidence="3" id="KW-1185">Reference proteome</keyword>
<sequence length="36" mass="3767">MSDGSASNHEKNVNITFNVVAVLIISLLTIALLVIG</sequence>
<reference evidence="4" key="1">
    <citation type="submission" date="2017-02" db="UniProtKB">
        <authorList>
            <consortium name="WormBaseParasite"/>
        </authorList>
    </citation>
    <scope>IDENTIFICATION</scope>
</reference>
<proteinExistence type="predicted"/>
<keyword evidence="1" id="KW-0812">Transmembrane</keyword>
<evidence type="ECO:0000313" key="2">
    <source>
        <dbReference type="EMBL" id="VDM99559.1"/>
    </source>
</evidence>
<keyword evidence="1" id="KW-0472">Membrane</keyword>
<evidence type="ECO:0000256" key="1">
    <source>
        <dbReference type="SAM" id="Phobius"/>
    </source>
</evidence>
<dbReference type="EMBL" id="UYYF01001118">
    <property type="protein sequence ID" value="VDM99559.1"/>
    <property type="molecule type" value="Genomic_DNA"/>
</dbReference>
<evidence type="ECO:0000313" key="3">
    <source>
        <dbReference type="Proteomes" id="UP000276776"/>
    </source>
</evidence>
<dbReference type="AlphaFoldDB" id="A0A0N5CSK3"/>
<reference evidence="2 3" key="2">
    <citation type="submission" date="2018-11" db="EMBL/GenBank/DDBJ databases">
        <authorList>
            <consortium name="Pathogen Informatics"/>
        </authorList>
    </citation>
    <scope>NUCLEOTIDE SEQUENCE [LARGE SCALE GENOMIC DNA]</scope>
</reference>
<protein>
    <submittedName>
        <fullName evidence="4">YnhF family membrane protein</fullName>
    </submittedName>
</protein>
<dbReference type="WBParaSite" id="TCLT_0000320601-mRNA-1">
    <property type="protein sequence ID" value="TCLT_0000320601-mRNA-1"/>
    <property type="gene ID" value="TCLT_0000320601"/>
</dbReference>
<keyword evidence="1" id="KW-1133">Transmembrane helix</keyword>